<protein>
    <submittedName>
        <fullName evidence="6">CvpA family protein</fullName>
    </submittedName>
</protein>
<keyword evidence="2 5" id="KW-0812">Transmembrane</keyword>
<evidence type="ECO:0000256" key="2">
    <source>
        <dbReference type="ARBA" id="ARBA00022692"/>
    </source>
</evidence>
<keyword evidence="4 5" id="KW-0472">Membrane</keyword>
<organism evidence="6 7">
    <name type="scientific">Blautia hansenii</name>
    <name type="common">Ruminococcus hansenii</name>
    <dbReference type="NCBI Taxonomy" id="1322"/>
    <lineage>
        <taxon>Bacteria</taxon>
        <taxon>Bacillati</taxon>
        <taxon>Bacillota</taxon>
        <taxon>Clostridia</taxon>
        <taxon>Lachnospirales</taxon>
        <taxon>Lachnospiraceae</taxon>
        <taxon>Blautia</taxon>
    </lineage>
</organism>
<gene>
    <name evidence="6" type="ORF">G5A70_14965</name>
</gene>
<evidence type="ECO:0000256" key="1">
    <source>
        <dbReference type="ARBA" id="ARBA00004141"/>
    </source>
</evidence>
<name>A0ABX2IFY5_BLAHA</name>
<dbReference type="InterPro" id="IPR003825">
    <property type="entry name" value="Colicin-V_CvpA"/>
</dbReference>
<dbReference type="PANTHER" id="PTHR37306">
    <property type="entry name" value="COLICIN V PRODUCTION PROTEIN"/>
    <property type="match status" value="1"/>
</dbReference>
<dbReference type="Pfam" id="PF02674">
    <property type="entry name" value="Colicin_V"/>
    <property type="match status" value="1"/>
</dbReference>
<dbReference type="EMBL" id="JAAITA010000037">
    <property type="protein sequence ID" value="NSJ87440.1"/>
    <property type="molecule type" value="Genomic_DNA"/>
</dbReference>
<dbReference type="Proteomes" id="UP000822142">
    <property type="component" value="Unassembled WGS sequence"/>
</dbReference>
<keyword evidence="7" id="KW-1185">Reference proteome</keyword>
<evidence type="ECO:0000256" key="5">
    <source>
        <dbReference type="SAM" id="Phobius"/>
    </source>
</evidence>
<keyword evidence="3 5" id="KW-1133">Transmembrane helix</keyword>
<evidence type="ECO:0000313" key="7">
    <source>
        <dbReference type="Proteomes" id="UP000822142"/>
    </source>
</evidence>
<accession>A0ABX2IFY5</accession>
<feature type="transmembrane region" description="Helical" evidence="5">
    <location>
        <begin position="174"/>
        <end position="197"/>
    </location>
</feature>
<evidence type="ECO:0000313" key="6">
    <source>
        <dbReference type="EMBL" id="NSJ87440.1"/>
    </source>
</evidence>
<dbReference type="PANTHER" id="PTHR37306:SF1">
    <property type="entry name" value="COLICIN V PRODUCTION PROTEIN"/>
    <property type="match status" value="1"/>
</dbReference>
<sequence length="228" mass="25391">MNWLCVVILAVPVLYIFKGIQRGMVRTAFSVFSVVLALALGFILNPYITQFLREKTPVYKVVQEQCEESISAALKEQLDQKINTEEQNQYIQSLPLPESLTKILVGHNNTEGYNQLLADNFGEYLSRSIAQMAIGAVSLIFTAVIISIVMNLLGGLLDGIFSLPVLSLINRTGGAVLGAVQGIFVVWIIFLIITLFWDSAWAKEAAMMIKENKITSILYENNILLYLL</sequence>
<proteinExistence type="predicted"/>
<reference evidence="6 7" key="1">
    <citation type="journal article" date="2020" name="Cell Host Microbe">
        <title>Functional and Genomic Variation between Human-Derived Isolates of Lachnospiraceae Reveals Inter- and Intra-Species Diversity.</title>
        <authorList>
            <person name="Sorbara M.T."/>
            <person name="Littmann E.R."/>
            <person name="Fontana E."/>
            <person name="Moody T.U."/>
            <person name="Kohout C.E."/>
            <person name="Gjonbalaj M."/>
            <person name="Eaton V."/>
            <person name="Seok R."/>
            <person name="Leiner I.M."/>
            <person name="Pamer E.G."/>
        </authorList>
    </citation>
    <scope>NUCLEOTIDE SEQUENCE [LARGE SCALE GENOMIC DNA]</scope>
    <source>
        <strain evidence="6 7">MSK.15.26</strain>
    </source>
</reference>
<feature type="transmembrane region" description="Helical" evidence="5">
    <location>
        <begin position="28"/>
        <end position="48"/>
    </location>
</feature>
<dbReference type="RefSeq" id="WP_173750260.1">
    <property type="nucleotide sequence ID" value="NZ_JAAITA010000037.1"/>
</dbReference>
<evidence type="ECO:0000256" key="4">
    <source>
        <dbReference type="ARBA" id="ARBA00023136"/>
    </source>
</evidence>
<evidence type="ECO:0000256" key="3">
    <source>
        <dbReference type="ARBA" id="ARBA00022989"/>
    </source>
</evidence>
<comment type="subcellular location">
    <subcellularLocation>
        <location evidence="1">Membrane</location>
        <topology evidence="1">Multi-pass membrane protein</topology>
    </subcellularLocation>
</comment>
<feature type="transmembrane region" description="Helical" evidence="5">
    <location>
        <begin position="133"/>
        <end position="154"/>
    </location>
</feature>
<comment type="caution">
    <text evidence="6">The sequence shown here is derived from an EMBL/GenBank/DDBJ whole genome shotgun (WGS) entry which is preliminary data.</text>
</comment>